<dbReference type="CDD" id="cd00609">
    <property type="entry name" value="AAT_like"/>
    <property type="match status" value="1"/>
</dbReference>
<dbReference type="AlphaFoldDB" id="A0A2T4ZEB1"/>
<protein>
    <recommendedName>
        <fullName evidence="4">threonine-phosphate decarboxylase</fullName>
        <ecNumber evidence="4">4.1.1.81</ecNumber>
    </recommendedName>
    <alternativeName>
        <fullName evidence="8">L-threonine-O-3-phosphate decarboxylase</fullName>
    </alternativeName>
</protein>
<keyword evidence="5" id="KW-0169">Cobalamin biosynthesis</keyword>
<accession>A0A2T4ZEB1</accession>
<comment type="caution">
    <text evidence="12">The sequence shown here is derived from an EMBL/GenBank/DDBJ whole genome shotgun (WGS) entry which is preliminary data.</text>
</comment>
<keyword evidence="6" id="KW-0663">Pyridoxal phosphate</keyword>
<evidence type="ECO:0000256" key="7">
    <source>
        <dbReference type="ARBA" id="ARBA00023239"/>
    </source>
</evidence>
<comment type="cofactor">
    <cofactor evidence="1">
        <name>pyridoxal 5'-phosphate</name>
        <dbReference type="ChEBI" id="CHEBI:597326"/>
    </cofactor>
</comment>
<dbReference type="Pfam" id="PF00155">
    <property type="entry name" value="Aminotran_1_2"/>
    <property type="match status" value="1"/>
</dbReference>
<sequence>MALHGGTRGDWLDLSTGINPHAFPLPDLPAEAWTALPDEGSLSRLNDAARRAYRVPEGVGLVAAPGTQALIQWLPVLAPAGDVAVVGPTYGEHALSWQRVRAKVQTIGDFTAIPDDVRHVVVVNPNNPDGRWSDPAHLAAAARDVGARGGWLVVDESFLDLRPEATAASLCREAPVVVLRSFGKFFGLAGVRLGFAVAPPVIAEAIAWALGPWAVAGPALAIGAAALGDERWAETMRIRLREEASSLDAVLAEAGFAPAGGTDLYRLVRHPEARRIHEGLAAARIWVRRFDWDDRLLRFGLPAEDSGRDRLAAALRGLATGPGHGAVQGTMTGSPACSVTSASTP</sequence>
<dbReference type="Gene3D" id="3.40.640.10">
    <property type="entry name" value="Type I PLP-dependent aspartate aminotransferase-like (Major domain)"/>
    <property type="match status" value="1"/>
</dbReference>
<dbReference type="UniPathway" id="UPA00148"/>
<dbReference type="EC" id="4.1.1.81" evidence="4"/>
<evidence type="ECO:0000256" key="10">
    <source>
        <dbReference type="SAM" id="MobiDB-lite"/>
    </source>
</evidence>
<evidence type="ECO:0000313" key="12">
    <source>
        <dbReference type="EMBL" id="PTM60228.1"/>
    </source>
</evidence>
<feature type="compositionally biased region" description="Polar residues" evidence="10">
    <location>
        <begin position="329"/>
        <end position="345"/>
    </location>
</feature>
<dbReference type="Proteomes" id="UP000241808">
    <property type="component" value="Unassembled WGS sequence"/>
</dbReference>
<dbReference type="GO" id="GO:0009236">
    <property type="term" value="P:cobalamin biosynthetic process"/>
    <property type="evidence" value="ECO:0007669"/>
    <property type="project" value="UniProtKB-UniPathway"/>
</dbReference>
<dbReference type="GO" id="GO:0030170">
    <property type="term" value="F:pyridoxal phosphate binding"/>
    <property type="evidence" value="ECO:0007669"/>
    <property type="project" value="InterPro"/>
</dbReference>
<evidence type="ECO:0000256" key="6">
    <source>
        <dbReference type="ARBA" id="ARBA00022898"/>
    </source>
</evidence>
<dbReference type="GO" id="GO:0048472">
    <property type="term" value="F:threonine-phosphate decarboxylase activity"/>
    <property type="evidence" value="ECO:0007669"/>
    <property type="project" value="UniProtKB-EC"/>
</dbReference>
<evidence type="ECO:0000256" key="4">
    <source>
        <dbReference type="ARBA" id="ARBA00012285"/>
    </source>
</evidence>
<proteinExistence type="predicted"/>
<dbReference type="InterPro" id="IPR015422">
    <property type="entry name" value="PyrdxlP-dep_Trfase_small"/>
</dbReference>
<evidence type="ECO:0000256" key="2">
    <source>
        <dbReference type="ARBA" id="ARBA00003444"/>
    </source>
</evidence>
<organism evidence="12 13">
    <name type="scientific">Phreatobacter oligotrophus</name>
    <dbReference type="NCBI Taxonomy" id="1122261"/>
    <lineage>
        <taxon>Bacteria</taxon>
        <taxon>Pseudomonadati</taxon>
        <taxon>Pseudomonadota</taxon>
        <taxon>Alphaproteobacteria</taxon>
        <taxon>Hyphomicrobiales</taxon>
        <taxon>Phreatobacteraceae</taxon>
        <taxon>Phreatobacter</taxon>
    </lineage>
</organism>
<dbReference type="InterPro" id="IPR005860">
    <property type="entry name" value="CobD"/>
</dbReference>
<keyword evidence="13" id="KW-1185">Reference proteome</keyword>
<reference evidence="12 13" key="1">
    <citation type="submission" date="2018-04" db="EMBL/GenBank/DDBJ databases">
        <title>Genomic Encyclopedia of Archaeal and Bacterial Type Strains, Phase II (KMG-II): from individual species to whole genera.</title>
        <authorList>
            <person name="Goeker M."/>
        </authorList>
    </citation>
    <scope>NUCLEOTIDE SEQUENCE [LARGE SCALE GENOMIC DNA]</scope>
    <source>
        <strain evidence="12 13">DSM 25521</strain>
    </source>
</reference>
<dbReference type="NCBIfam" id="TIGR01140">
    <property type="entry name" value="L_thr_O3P_dcar"/>
    <property type="match status" value="1"/>
</dbReference>
<dbReference type="InterPro" id="IPR004839">
    <property type="entry name" value="Aminotransferase_I/II_large"/>
</dbReference>
<evidence type="ECO:0000313" key="13">
    <source>
        <dbReference type="Proteomes" id="UP000241808"/>
    </source>
</evidence>
<dbReference type="PANTHER" id="PTHR42885">
    <property type="entry name" value="HISTIDINOL-PHOSPHATE AMINOTRANSFERASE-RELATED"/>
    <property type="match status" value="1"/>
</dbReference>
<dbReference type="PANTHER" id="PTHR42885:SF1">
    <property type="entry name" value="THREONINE-PHOSPHATE DECARBOXYLASE"/>
    <property type="match status" value="1"/>
</dbReference>
<comment type="function">
    <text evidence="2">Decarboxylates L-threonine-O-3-phosphate to yield (R)-1-amino-2-propanol O-2-phosphate, the precursor for the linkage between the nucleotide loop and the corrin ring in cobalamin.</text>
</comment>
<evidence type="ECO:0000256" key="5">
    <source>
        <dbReference type="ARBA" id="ARBA00022573"/>
    </source>
</evidence>
<gene>
    <name evidence="12" type="ORF">C8P69_103157</name>
</gene>
<evidence type="ECO:0000256" key="9">
    <source>
        <dbReference type="ARBA" id="ARBA00048531"/>
    </source>
</evidence>
<keyword evidence="7" id="KW-0456">Lyase</keyword>
<dbReference type="InterPro" id="IPR015421">
    <property type="entry name" value="PyrdxlP-dep_Trfase_major"/>
</dbReference>
<feature type="region of interest" description="Disordered" evidence="10">
    <location>
        <begin position="323"/>
        <end position="345"/>
    </location>
</feature>
<feature type="domain" description="Aminotransferase class I/classII large" evidence="11">
    <location>
        <begin position="60"/>
        <end position="269"/>
    </location>
</feature>
<dbReference type="EMBL" id="PZZL01000003">
    <property type="protein sequence ID" value="PTM60228.1"/>
    <property type="molecule type" value="Genomic_DNA"/>
</dbReference>
<comment type="catalytic activity">
    <reaction evidence="9">
        <text>O-phospho-L-threonine + H(+) = (R)-1-aminopropan-2-yl phosphate + CO2</text>
        <dbReference type="Rhea" id="RHEA:11492"/>
        <dbReference type="ChEBI" id="CHEBI:15378"/>
        <dbReference type="ChEBI" id="CHEBI:16526"/>
        <dbReference type="ChEBI" id="CHEBI:58563"/>
        <dbReference type="ChEBI" id="CHEBI:58675"/>
        <dbReference type="EC" id="4.1.1.81"/>
    </reaction>
</comment>
<dbReference type="Gene3D" id="3.90.1150.10">
    <property type="entry name" value="Aspartate Aminotransferase, domain 1"/>
    <property type="match status" value="1"/>
</dbReference>
<name>A0A2T4ZEB1_9HYPH</name>
<evidence type="ECO:0000256" key="3">
    <source>
        <dbReference type="ARBA" id="ARBA00004953"/>
    </source>
</evidence>
<dbReference type="SUPFAM" id="SSF53383">
    <property type="entry name" value="PLP-dependent transferases"/>
    <property type="match status" value="1"/>
</dbReference>
<evidence type="ECO:0000256" key="1">
    <source>
        <dbReference type="ARBA" id="ARBA00001933"/>
    </source>
</evidence>
<evidence type="ECO:0000256" key="8">
    <source>
        <dbReference type="ARBA" id="ARBA00029996"/>
    </source>
</evidence>
<comment type="pathway">
    <text evidence="3">Cofactor biosynthesis; adenosylcobalamin biosynthesis.</text>
</comment>
<dbReference type="InterPro" id="IPR015424">
    <property type="entry name" value="PyrdxlP-dep_Trfase"/>
</dbReference>
<evidence type="ECO:0000259" key="11">
    <source>
        <dbReference type="Pfam" id="PF00155"/>
    </source>
</evidence>